<dbReference type="GO" id="GO:0008276">
    <property type="term" value="F:protein methyltransferase activity"/>
    <property type="evidence" value="ECO:0007669"/>
    <property type="project" value="UniProtKB-ARBA"/>
</dbReference>
<feature type="compositionally biased region" description="Gly residues" evidence="2">
    <location>
        <begin position="731"/>
        <end position="741"/>
    </location>
</feature>
<dbReference type="GO" id="GO:0006355">
    <property type="term" value="P:regulation of DNA-templated transcription"/>
    <property type="evidence" value="ECO:0007669"/>
    <property type="project" value="TreeGrafter"/>
</dbReference>
<feature type="compositionally biased region" description="Polar residues" evidence="2">
    <location>
        <begin position="34"/>
        <end position="48"/>
    </location>
</feature>
<feature type="compositionally biased region" description="Pro residues" evidence="2">
    <location>
        <begin position="445"/>
        <end position="485"/>
    </location>
</feature>
<dbReference type="GO" id="GO:0034967">
    <property type="term" value="C:Set3 complex"/>
    <property type="evidence" value="ECO:0007669"/>
    <property type="project" value="TreeGrafter"/>
</dbReference>
<feature type="compositionally biased region" description="Basic residues" evidence="2">
    <location>
        <begin position="651"/>
        <end position="660"/>
    </location>
</feature>
<dbReference type="EMBL" id="CADCXU010006391">
    <property type="protein sequence ID" value="CAA9997948.1"/>
    <property type="molecule type" value="Genomic_DNA"/>
</dbReference>
<keyword evidence="5" id="KW-1185">Reference proteome</keyword>
<proteinExistence type="predicted"/>
<feature type="domain" description="SET" evidence="3">
    <location>
        <begin position="211"/>
        <end position="349"/>
    </location>
</feature>
<dbReference type="Proteomes" id="UP000479000">
    <property type="component" value="Unassembled WGS sequence"/>
</dbReference>
<dbReference type="PANTHER" id="PTHR46462">
    <property type="entry name" value="UPSET, ISOFORM A"/>
    <property type="match status" value="1"/>
</dbReference>
<feature type="compositionally biased region" description="Basic residues" evidence="2">
    <location>
        <begin position="713"/>
        <end position="726"/>
    </location>
</feature>
<dbReference type="PANTHER" id="PTHR46462:SF3">
    <property type="entry name" value="UPSET, ISOFORM A"/>
    <property type="match status" value="1"/>
</dbReference>
<gene>
    <name evidence="4" type="ORF">NTEN_LOCUS4242</name>
</gene>
<protein>
    <recommendedName>
        <fullName evidence="3">SET domain-containing protein</fullName>
    </recommendedName>
</protein>
<feature type="compositionally biased region" description="Polar residues" evidence="2">
    <location>
        <begin position="428"/>
        <end position="437"/>
    </location>
</feature>
<dbReference type="InterPro" id="IPR001214">
    <property type="entry name" value="SET_dom"/>
</dbReference>
<dbReference type="GO" id="GO:0008170">
    <property type="term" value="F:N-methyltransferase activity"/>
    <property type="evidence" value="ECO:0007669"/>
    <property type="project" value="UniProtKB-ARBA"/>
</dbReference>
<dbReference type="SUPFAM" id="SSF82199">
    <property type="entry name" value="SET domain"/>
    <property type="match status" value="1"/>
</dbReference>
<feature type="compositionally biased region" description="Basic and acidic residues" evidence="2">
    <location>
        <begin position="568"/>
        <end position="592"/>
    </location>
</feature>
<dbReference type="SMART" id="SM00317">
    <property type="entry name" value="SET"/>
    <property type="match status" value="1"/>
</dbReference>
<feature type="compositionally biased region" description="Pro residues" evidence="2">
    <location>
        <begin position="381"/>
        <end position="410"/>
    </location>
</feature>
<evidence type="ECO:0000313" key="4">
    <source>
        <dbReference type="EMBL" id="CAA9997948.1"/>
    </source>
</evidence>
<feature type="compositionally biased region" description="Pro residues" evidence="2">
    <location>
        <begin position="498"/>
        <end position="509"/>
    </location>
</feature>
<evidence type="ECO:0000256" key="1">
    <source>
        <dbReference type="ARBA" id="ARBA00022853"/>
    </source>
</evidence>
<dbReference type="PRINTS" id="PR01217">
    <property type="entry name" value="PRICHEXTENSN"/>
</dbReference>
<feature type="compositionally biased region" description="Basic and acidic residues" evidence="2">
    <location>
        <begin position="125"/>
        <end position="134"/>
    </location>
</feature>
<dbReference type="OrthoDB" id="1928087at2759"/>
<dbReference type="GO" id="GO:0008757">
    <property type="term" value="F:S-adenosylmethionine-dependent methyltransferase activity"/>
    <property type="evidence" value="ECO:0007669"/>
    <property type="project" value="UniProtKB-ARBA"/>
</dbReference>
<feature type="compositionally biased region" description="Polar residues" evidence="2">
    <location>
        <begin position="593"/>
        <end position="603"/>
    </location>
</feature>
<dbReference type="GO" id="GO:0006325">
    <property type="term" value="P:chromatin organization"/>
    <property type="evidence" value="ECO:0007669"/>
    <property type="project" value="UniProtKB-KW"/>
</dbReference>
<dbReference type="CDD" id="cd10529">
    <property type="entry name" value="SET_SETD5-like"/>
    <property type="match status" value="1"/>
</dbReference>
<evidence type="ECO:0000259" key="3">
    <source>
        <dbReference type="SMART" id="SM00317"/>
    </source>
</evidence>
<dbReference type="Pfam" id="PF00856">
    <property type="entry name" value="SET"/>
    <property type="match status" value="1"/>
</dbReference>
<feature type="compositionally biased region" description="Basic residues" evidence="2">
    <location>
        <begin position="363"/>
        <end position="372"/>
    </location>
</feature>
<sequence>MGLERNNIPEEYRCEECEPRYVDKARARKLQLSKRLQFSESNDPNIRANNPLPKPPKAPVKKQPRSQSRGTGGGNRRVEKGAPKTPKGARANQNEGKKGLKVNKPKPVKRRTSTKKINAKQPAVPKEEKKEKEASAPALPVAAAPIAADRTPSPAPAATAGLNQLRQWIDSYEEAVTNHYSPELRSRIAAIKVNGVHSDLKLPSNISNLTPKCRVSTNPAGVKILVTTATVAQGTPIIEVRGKYMLSKNPSGPSLVPDRSGPPKWSPFVFHHKLGSHSEQATEVCVDATTYGNDARFVRRSCRPNSELRHCIEKGALHVYIVSMATLDAKSEILLPVKQGMYCACGQGDKCLAHSSRDIIPTHTKRARNRRRTVSDSSTPKPVPVPPVAPPTPESTPPRLMPAVPSPPTTLPLVNTAPTNAHNNNNNILVSKNTPSPTKEKAPVASPPAPLTPPVAPAKRPQPPPPPQDVAPPPEVELSPPPPKVPKTAAVAKEKDPPAPPPPPPPAPPMAKEQPVAKVRGQAVSARRATTPATKQEEKKRTPLPPKDKETPTKKQPPTETPSSASKMTREERKMEAIMKAFERMEKDEQRKQQGGTTSTTAVPGSGRQRKSSVSSTTTTPAKAVSPVRVKSEKPSMKKKSPKALRETRSKTLRSRRPHRTEKNQRKPSGVKRNNRPNRMAGAGAKTPVSSSSDEEEDEGQSSSPEKSETRNKTRTRTARKLRKGARTGSDGRGSSGGSGGRVDDDDSAPATSPSASPASSPLRPQHGGASDRTPPKVRIPQNQLQQQS</sequence>
<dbReference type="GO" id="GO:0070210">
    <property type="term" value="C:Rpd3L-Expanded complex"/>
    <property type="evidence" value="ECO:0007669"/>
    <property type="project" value="TreeGrafter"/>
</dbReference>
<feature type="region of interest" description="Disordered" evidence="2">
    <location>
        <begin position="33"/>
        <end position="138"/>
    </location>
</feature>
<feature type="compositionally biased region" description="Low complexity" evidence="2">
    <location>
        <begin position="749"/>
        <end position="762"/>
    </location>
</feature>
<dbReference type="Gene3D" id="2.170.270.10">
    <property type="entry name" value="SET domain"/>
    <property type="match status" value="1"/>
</dbReference>
<feature type="compositionally biased region" description="Low complexity" evidence="2">
    <location>
        <begin position="415"/>
        <end position="427"/>
    </location>
</feature>
<feature type="compositionally biased region" description="Basic residues" evidence="2">
    <location>
        <begin position="99"/>
        <end position="118"/>
    </location>
</feature>
<keyword evidence="1" id="KW-0156">Chromatin regulator</keyword>
<feature type="compositionally biased region" description="Polar residues" evidence="2">
    <location>
        <begin position="612"/>
        <end position="621"/>
    </location>
</feature>
<reference evidence="4 5" key="1">
    <citation type="submission" date="2020-02" db="EMBL/GenBank/DDBJ databases">
        <authorList>
            <person name="Ferguson B K."/>
        </authorList>
    </citation>
    <scope>NUCLEOTIDE SEQUENCE [LARGE SCALE GENOMIC DNA]</scope>
</reference>
<evidence type="ECO:0000313" key="5">
    <source>
        <dbReference type="Proteomes" id="UP000479000"/>
    </source>
</evidence>
<feature type="region of interest" description="Disordered" evidence="2">
    <location>
        <begin position="362"/>
        <end position="789"/>
    </location>
</feature>
<dbReference type="InterPro" id="IPR046341">
    <property type="entry name" value="SET_dom_sf"/>
</dbReference>
<organism evidence="4 5">
    <name type="scientific">Nesidiocoris tenuis</name>
    <dbReference type="NCBI Taxonomy" id="355587"/>
    <lineage>
        <taxon>Eukaryota</taxon>
        <taxon>Metazoa</taxon>
        <taxon>Ecdysozoa</taxon>
        <taxon>Arthropoda</taxon>
        <taxon>Hexapoda</taxon>
        <taxon>Insecta</taxon>
        <taxon>Pterygota</taxon>
        <taxon>Neoptera</taxon>
        <taxon>Paraneoptera</taxon>
        <taxon>Hemiptera</taxon>
        <taxon>Heteroptera</taxon>
        <taxon>Panheteroptera</taxon>
        <taxon>Cimicomorpha</taxon>
        <taxon>Miridae</taxon>
        <taxon>Dicyphina</taxon>
        <taxon>Nesidiocoris</taxon>
    </lineage>
</organism>
<name>A0A6H5G6S6_9HEMI</name>
<dbReference type="AlphaFoldDB" id="A0A6H5G6S6"/>
<accession>A0A6H5G6S6</accession>
<evidence type="ECO:0000256" key="2">
    <source>
        <dbReference type="SAM" id="MobiDB-lite"/>
    </source>
</evidence>
<feature type="compositionally biased region" description="Basic and acidic residues" evidence="2">
    <location>
        <begin position="535"/>
        <end position="553"/>
    </location>
</feature>